<dbReference type="AlphaFoldDB" id="A0A3A1P3L8"/>
<sequence>MVWSAAQFDMSRRSLLRSGAVLGAGALAGGLPFGQVAMAQNTSGQWPRVARLLSDFVASGRSPNAVVALGWGQNPPQYLGQGDTTFTSGLRANADSLYRIYSMTKPITGMAAIMLIDDGQLSLDQPVAEILPAFAEMKVQKVYDGPITEDNLEPAVRPITIRHLLTHTAGLGYSIVQQGPLAQAYAENGLNPAQVSRLVDVPGGLNSPPASSLEAFADGLARMPLVYQPGTHWSYSVGLDLMGRVIEVVSGKSFDAFLQERIFDPCDMSSTWFRVPASEKARLTANYFVLDGEPMPIDLPDSSVYLNQPAFPFGGAGLVSSPRDYDRFLMMLAGFGEIEGRRVMSEPAVRLATSNLFPDTLAPDGGFSSGGRAFGFGAAGLVGMGEAEGLFGWFGAAGTAGLVNMKAGLRQTFMTQYMPADMEMQNAFPQAVAADAAAMQR</sequence>
<dbReference type="PROSITE" id="PS51318">
    <property type="entry name" value="TAT"/>
    <property type="match status" value="1"/>
</dbReference>
<dbReference type="InterPro" id="IPR050789">
    <property type="entry name" value="Diverse_Enzym_Activities"/>
</dbReference>
<dbReference type="OrthoDB" id="9808046at2"/>
<evidence type="ECO:0000259" key="1">
    <source>
        <dbReference type="Pfam" id="PF00144"/>
    </source>
</evidence>
<dbReference type="InterPro" id="IPR006311">
    <property type="entry name" value="TAT_signal"/>
</dbReference>
<proteinExistence type="predicted"/>
<dbReference type="EMBL" id="QXFM01000093">
    <property type="protein sequence ID" value="RIV86079.1"/>
    <property type="molecule type" value="Genomic_DNA"/>
</dbReference>
<feature type="domain" description="Beta-lactamase-related" evidence="1">
    <location>
        <begin position="49"/>
        <end position="429"/>
    </location>
</feature>
<dbReference type="Proteomes" id="UP000265366">
    <property type="component" value="Unassembled WGS sequence"/>
</dbReference>
<comment type="caution">
    <text evidence="2">The sequence shown here is derived from an EMBL/GenBank/DDBJ whole genome shotgun (WGS) entry which is preliminary data.</text>
</comment>
<dbReference type="InterPro" id="IPR012338">
    <property type="entry name" value="Beta-lactam/transpept-like"/>
</dbReference>
<dbReference type="PANTHER" id="PTHR43283:SF3">
    <property type="entry name" value="BETA-LACTAMASE FAMILY PROTEIN (AFU_ORTHOLOGUE AFUA_5G07500)"/>
    <property type="match status" value="1"/>
</dbReference>
<evidence type="ECO:0000313" key="3">
    <source>
        <dbReference type="Proteomes" id="UP000265366"/>
    </source>
</evidence>
<dbReference type="Gene3D" id="3.40.710.10">
    <property type="entry name" value="DD-peptidase/beta-lactamase superfamily"/>
    <property type="match status" value="1"/>
</dbReference>
<name>A0A3A1P3L8_9SPHN</name>
<gene>
    <name evidence="2" type="ORF">D2V17_09975</name>
</gene>
<reference evidence="2 3" key="1">
    <citation type="submission" date="2018-08" db="EMBL/GenBank/DDBJ databases">
        <title>Erythrobacter zhengii sp.nov., a bacterium isolated from deep-sea sediment.</title>
        <authorList>
            <person name="Fang C."/>
            <person name="Wu Y.-H."/>
            <person name="Sun C."/>
            <person name="Wang H."/>
            <person name="Cheng H."/>
            <person name="Meng F.-X."/>
            <person name="Wang C.-S."/>
            <person name="Xu X.-W."/>
        </authorList>
    </citation>
    <scope>NUCLEOTIDE SEQUENCE [LARGE SCALE GENOMIC DNA]</scope>
    <source>
        <strain evidence="2 3">CCTCC AB 2015396</strain>
    </source>
</reference>
<keyword evidence="3" id="KW-1185">Reference proteome</keyword>
<dbReference type="Pfam" id="PF00144">
    <property type="entry name" value="Beta-lactamase"/>
    <property type="match status" value="1"/>
</dbReference>
<evidence type="ECO:0000313" key="2">
    <source>
        <dbReference type="EMBL" id="RIV86079.1"/>
    </source>
</evidence>
<protein>
    <submittedName>
        <fullName evidence="2">Class A beta-lactamase-related serine hydrolase</fullName>
    </submittedName>
</protein>
<dbReference type="InterPro" id="IPR001466">
    <property type="entry name" value="Beta-lactam-related"/>
</dbReference>
<keyword evidence="2" id="KW-0378">Hydrolase</keyword>
<dbReference type="SUPFAM" id="SSF56601">
    <property type="entry name" value="beta-lactamase/transpeptidase-like"/>
    <property type="match status" value="1"/>
</dbReference>
<dbReference type="PANTHER" id="PTHR43283">
    <property type="entry name" value="BETA-LACTAMASE-RELATED"/>
    <property type="match status" value="1"/>
</dbReference>
<dbReference type="GO" id="GO:0016787">
    <property type="term" value="F:hydrolase activity"/>
    <property type="evidence" value="ECO:0007669"/>
    <property type="project" value="UniProtKB-KW"/>
</dbReference>
<organism evidence="2 3">
    <name type="scientific">Aurantiacibacter xanthus</name>
    <dbReference type="NCBI Taxonomy" id="1784712"/>
    <lineage>
        <taxon>Bacteria</taxon>
        <taxon>Pseudomonadati</taxon>
        <taxon>Pseudomonadota</taxon>
        <taxon>Alphaproteobacteria</taxon>
        <taxon>Sphingomonadales</taxon>
        <taxon>Erythrobacteraceae</taxon>
        <taxon>Aurantiacibacter</taxon>
    </lineage>
</organism>
<accession>A0A3A1P3L8</accession>